<evidence type="ECO:0000313" key="4">
    <source>
        <dbReference type="Proteomes" id="UP000664702"/>
    </source>
</evidence>
<gene>
    <name evidence="3" type="ORF">J4G43_022720</name>
    <name evidence="2" type="ORF">J4G43_24745</name>
</gene>
<evidence type="ECO:0000256" key="1">
    <source>
        <dbReference type="SAM" id="MobiDB-lite"/>
    </source>
</evidence>
<evidence type="ECO:0000313" key="3">
    <source>
        <dbReference type="EMBL" id="UEM16778.1"/>
    </source>
</evidence>
<dbReference type="RefSeq" id="WP_208086364.1">
    <property type="nucleotide sequence ID" value="NZ_CP086136.1"/>
</dbReference>
<reference evidence="3 4" key="2">
    <citation type="journal article" date="2022" name="Int. J. Syst. Evol. Microbiol.">
        <title>Strains of Bradyrhizobium barranii sp. nov. associated with legumes native to Canada are symbionts of soybeans and belong to different subspecies (subsp. barranii subsp. nov. and subsp. apii subsp. nov.) and symbiovars (sv. glycinearum and sv. septentrionale).</title>
        <authorList>
            <person name="Bromfield E.S.P."/>
            <person name="Cloutier S."/>
            <person name="Wasai-Hara S."/>
            <person name="Minamisawa K."/>
        </authorList>
    </citation>
    <scope>NUCLEOTIDE SEQUENCE [LARGE SCALE GENOMIC DNA]</scope>
    <source>
        <strain evidence="3 4">144S4</strain>
    </source>
</reference>
<name>A0A939S4Y7_9BRAD</name>
<protein>
    <submittedName>
        <fullName evidence="2">Uncharacterized protein</fullName>
    </submittedName>
</protein>
<evidence type="ECO:0000313" key="2">
    <source>
        <dbReference type="EMBL" id="MBO1864008.1"/>
    </source>
</evidence>
<proteinExistence type="predicted"/>
<dbReference type="EMBL" id="JAGEMI010000001">
    <property type="protein sequence ID" value="MBO1864008.1"/>
    <property type="molecule type" value="Genomic_DNA"/>
</dbReference>
<feature type="region of interest" description="Disordered" evidence="1">
    <location>
        <begin position="50"/>
        <end position="70"/>
    </location>
</feature>
<organism evidence="2">
    <name type="scientific">Bradyrhizobium barranii subsp. barranii</name>
    <dbReference type="NCBI Taxonomy" id="2823807"/>
    <lineage>
        <taxon>Bacteria</taxon>
        <taxon>Pseudomonadati</taxon>
        <taxon>Pseudomonadota</taxon>
        <taxon>Alphaproteobacteria</taxon>
        <taxon>Hyphomicrobiales</taxon>
        <taxon>Nitrobacteraceae</taxon>
        <taxon>Bradyrhizobium</taxon>
        <taxon>Bradyrhizobium barranii</taxon>
    </lineage>
</organism>
<dbReference type="EMBL" id="CP086136">
    <property type="protein sequence ID" value="UEM16778.1"/>
    <property type="molecule type" value="Genomic_DNA"/>
</dbReference>
<dbReference type="AlphaFoldDB" id="A0A939S4Y7"/>
<reference evidence="2" key="1">
    <citation type="submission" date="2021-03" db="EMBL/GenBank/DDBJ databases">
        <title>Whole Genome Sequence of Bradyrhizobium sp. Strain 144S4.</title>
        <authorList>
            <person name="Bromfield E.S.P."/>
            <person name="Cloutier S."/>
        </authorList>
    </citation>
    <scope>NUCLEOTIDE SEQUENCE [LARGE SCALE GENOMIC DNA]</scope>
    <source>
        <strain evidence="2">144S4</strain>
    </source>
</reference>
<accession>A0A939S4Y7</accession>
<dbReference type="Proteomes" id="UP000664702">
    <property type="component" value="Chromosome"/>
</dbReference>
<sequence>MAALMRYFQATVADFSEWVHPSKKAEPTVDVDSPMVGKYRANYSRLTPEEIAQEDPELTDLYANSRPVSR</sequence>
<dbReference type="KEGG" id="bban:J4G43_022720"/>